<dbReference type="WBParaSite" id="RSKR_0000333600.1">
    <property type="protein sequence ID" value="RSKR_0000333600.1"/>
    <property type="gene ID" value="RSKR_0000333600"/>
</dbReference>
<evidence type="ECO:0000313" key="1">
    <source>
        <dbReference type="Proteomes" id="UP000095286"/>
    </source>
</evidence>
<proteinExistence type="predicted"/>
<accession>A0AC35TQL1</accession>
<reference evidence="2" key="1">
    <citation type="submission" date="2016-11" db="UniProtKB">
        <authorList>
            <consortium name="WormBaseParasite"/>
        </authorList>
    </citation>
    <scope>IDENTIFICATION</scope>
    <source>
        <strain evidence="2">KR3021</strain>
    </source>
</reference>
<name>A0AC35TQL1_9BILA</name>
<dbReference type="Proteomes" id="UP000095286">
    <property type="component" value="Unplaced"/>
</dbReference>
<protein>
    <submittedName>
        <fullName evidence="2">Dosage compensation protein dpy-30</fullName>
    </submittedName>
</protein>
<evidence type="ECO:0000313" key="2">
    <source>
        <dbReference type="WBParaSite" id="RSKR_0000333600.1"/>
    </source>
</evidence>
<sequence>MSDNIDNISIPQEGELQRMQTEVEPTTTNADQSELVEPTLVKETTPAKEPTPVQEPTLITKDNSPEFVVPAVPLEDITFKTEPKVEVAEDERMDVTECVPDTTISPLPPVIDASIPAQPTEPAPESVQQGEAHFVVPENPVQMASPINPNSKSFVTSELQQPTPIIEDKREDPPMPTRQYLDTTVVPILLQALAALSKDRPSDPVDYLANYLLNNKDKVKGGPSSITN</sequence>
<organism evidence="1 2">
    <name type="scientific">Rhabditophanes sp. KR3021</name>
    <dbReference type="NCBI Taxonomy" id="114890"/>
    <lineage>
        <taxon>Eukaryota</taxon>
        <taxon>Metazoa</taxon>
        <taxon>Ecdysozoa</taxon>
        <taxon>Nematoda</taxon>
        <taxon>Chromadorea</taxon>
        <taxon>Rhabditida</taxon>
        <taxon>Tylenchina</taxon>
        <taxon>Panagrolaimomorpha</taxon>
        <taxon>Strongyloidoidea</taxon>
        <taxon>Alloionematidae</taxon>
        <taxon>Rhabditophanes</taxon>
    </lineage>
</organism>